<keyword evidence="2" id="KW-1185">Reference proteome</keyword>
<dbReference type="OrthoDB" id="2919534at2759"/>
<gene>
    <name evidence="1" type="ORF">BD626DRAFT_387370</name>
</gene>
<accession>A0A550CPT0</accession>
<feature type="non-terminal residue" evidence="1">
    <location>
        <position position="106"/>
    </location>
</feature>
<protein>
    <submittedName>
        <fullName evidence="1">Uncharacterized protein</fullName>
    </submittedName>
</protein>
<name>A0A550CPT0_9AGAR</name>
<dbReference type="AlphaFoldDB" id="A0A550CPT0"/>
<reference evidence="1 2" key="1">
    <citation type="journal article" date="2019" name="New Phytol.">
        <title>Comparative genomics reveals unique wood-decay strategies and fruiting body development in the Schizophyllaceae.</title>
        <authorList>
            <person name="Almasi E."/>
            <person name="Sahu N."/>
            <person name="Krizsan K."/>
            <person name="Balint B."/>
            <person name="Kovacs G.M."/>
            <person name="Kiss B."/>
            <person name="Cseklye J."/>
            <person name="Drula E."/>
            <person name="Henrissat B."/>
            <person name="Nagy I."/>
            <person name="Chovatia M."/>
            <person name="Adam C."/>
            <person name="LaButti K."/>
            <person name="Lipzen A."/>
            <person name="Riley R."/>
            <person name="Grigoriev I.V."/>
            <person name="Nagy L.G."/>
        </authorList>
    </citation>
    <scope>NUCLEOTIDE SEQUENCE [LARGE SCALE GENOMIC DNA]</scope>
    <source>
        <strain evidence="1 2">NL-1724</strain>
    </source>
</reference>
<organism evidence="1 2">
    <name type="scientific">Schizophyllum amplum</name>
    <dbReference type="NCBI Taxonomy" id="97359"/>
    <lineage>
        <taxon>Eukaryota</taxon>
        <taxon>Fungi</taxon>
        <taxon>Dikarya</taxon>
        <taxon>Basidiomycota</taxon>
        <taxon>Agaricomycotina</taxon>
        <taxon>Agaricomycetes</taxon>
        <taxon>Agaricomycetidae</taxon>
        <taxon>Agaricales</taxon>
        <taxon>Schizophyllaceae</taxon>
        <taxon>Schizophyllum</taxon>
    </lineage>
</organism>
<evidence type="ECO:0000313" key="1">
    <source>
        <dbReference type="EMBL" id="TRM66811.1"/>
    </source>
</evidence>
<feature type="non-terminal residue" evidence="1">
    <location>
        <position position="1"/>
    </location>
</feature>
<comment type="caution">
    <text evidence="1">The sequence shown here is derived from an EMBL/GenBank/DDBJ whole genome shotgun (WGS) entry which is preliminary data.</text>
</comment>
<dbReference type="Gene3D" id="2.40.70.10">
    <property type="entry name" value="Acid Proteases"/>
    <property type="match status" value="1"/>
</dbReference>
<dbReference type="EMBL" id="VDMD01000003">
    <property type="protein sequence ID" value="TRM66811.1"/>
    <property type="molecule type" value="Genomic_DNA"/>
</dbReference>
<dbReference type="InterPro" id="IPR021109">
    <property type="entry name" value="Peptidase_aspartic_dom_sf"/>
</dbReference>
<evidence type="ECO:0000313" key="2">
    <source>
        <dbReference type="Proteomes" id="UP000320762"/>
    </source>
</evidence>
<sequence>GEVVRVRALKDDGAQVAAMDTAFYEARKHRLGALKPSTKRLRMANGAVIPSGGRWEGQMRLSGVQARVSFEVFPSGGNWSFLLGKPLLEALQVVHDYATDTVYING</sequence>
<proteinExistence type="predicted"/>
<dbReference type="Proteomes" id="UP000320762">
    <property type="component" value="Unassembled WGS sequence"/>
</dbReference>